<gene>
    <name evidence="3" type="ORF">QQF64_007410</name>
</gene>
<feature type="region of interest" description="Disordered" evidence="1">
    <location>
        <begin position="26"/>
        <end position="68"/>
    </location>
</feature>
<comment type="caution">
    <text evidence="3">The sequence shown here is derived from an EMBL/GenBank/DDBJ whole genome shotgun (WGS) entry which is preliminary data.</text>
</comment>
<protein>
    <recommendedName>
        <fullName evidence="5">Secreted protein</fullName>
    </recommendedName>
</protein>
<keyword evidence="4" id="KW-1185">Reference proteome</keyword>
<name>A0ABR3MAK9_9TELE</name>
<evidence type="ECO:0000313" key="4">
    <source>
        <dbReference type="Proteomes" id="UP001558613"/>
    </source>
</evidence>
<keyword evidence="2" id="KW-0732">Signal</keyword>
<dbReference type="Proteomes" id="UP001558613">
    <property type="component" value="Unassembled WGS sequence"/>
</dbReference>
<evidence type="ECO:0008006" key="5">
    <source>
        <dbReference type="Google" id="ProtNLM"/>
    </source>
</evidence>
<feature type="compositionally biased region" description="Basic and acidic residues" evidence="1">
    <location>
        <begin position="31"/>
        <end position="43"/>
    </location>
</feature>
<reference evidence="3 4" key="1">
    <citation type="submission" date="2023-09" db="EMBL/GenBank/DDBJ databases">
        <authorList>
            <person name="Wang M."/>
        </authorList>
    </citation>
    <scope>NUCLEOTIDE SEQUENCE [LARGE SCALE GENOMIC DNA]</scope>
    <source>
        <strain evidence="3">GT-2023</strain>
        <tissue evidence="3">Liver</tissue>
    </source>
</reference>
<evidence type="ECO:0000313" key="3">
    <source>
        <dbReference type="EMBL" id="KAL1262145.1"/>
    </source>
</evidence>
<proteinExistence type="predicted"/>
<evidence type="ECO:0000256" key="1">
    <source>
        <dbReference type="SAM" id="MobiDB-lite"/>
    </source>
</evidence>
<organism evidence="3 4">
    <name type="scientific">Cirrhinus molitorella</name>
    <name type="common">mud carp</name>
    <dbReference type="NCBI Taxonomy" id="172907"/>
    <lineage>
        <taxon>Eukaryota</taxon>
        <taxon>Metazoa</taxon>
        <taxon>Chordata</taxon>
        <taxon>Craniata</taxon>
        <taxon>Vertebrata</taxon>
        <taxon>Euteleostomi</taxon>
        <taxon>Actinopterygii</taxon>
        <taxon>Neopterygii</taxon>
        <taxon>Teleostei</taxon>
        <taxon>Ostariophysi</taxon>
        <taxon>Cypriniformes</taxon>
        <taxon>Cyprinidae</taxon>
        <taxon>Labeoninae</taxon>
        <taxon>Labeonini</taxon>
        <taxon>Cirrhinus</taxon>
    </lineage>
</organism>
<feature type="signal peptide" evidence="2">
    <location>
        <begin position="1"/>
        <end position="22"/>
    </location>
</feature>
<sequence length="68" mass="7805">MEKSILVRFPLLLFISFERVSASAMLTQQSARDRDKTREEKQRCQALAPPKSRSSVSVEPRRTCPLNL</sequence>
<dbReference type="EMBL" id="JAYMGO010000014">
    <property type="protein sequence ID" value="KAL1262145.1"/>
    <property type="molecule type" value="Genomic_DNA"/>
</dbReference>
<feature type="chain" id="PRO_5045831245" description="Secreted protein" evidence="2">
    <location>
        <begin position="23"/>
        <end position="68"/>
    </location>
</feature>
<evidence type="ECO:0000256" key="2">
    <source>
        <dbReference type="SAM" id="SignalP"/>
    </source>
</evidence>
<accession>A0ABR3MAK9</accession>